<dbReference type="PIRSF" id="PIRSF002599">
    <property type="entry name" value="Cold_shock_A"/>
    <property type="match status" value="1"/>
</dbReference>
<comment type="subcellular location">
    <subcellularLocation>
        <location evidence="1 3">Cytoplasm</location>
    </subcellularLocation>
</comment>
<proteinExistence type="predicted"/>
<dbReference type="EMBL" id="CP121689">
    <property type="protein sequence ID" value="WZL76019.1"/>
    <property type="molecule type" value="Genomic_DNA"/>
</dbReference>
<dbReference type="RefSeq" id="WP_369018173.1">
    <property type="nucleotide sequence ID" value="NZ_CP121689.1"/>
</dbReference>
<dbReference type="PRINTS" id="PR00050">
    <property type="entry name" value="COLDSHOCK"/>
</dbReference>
<dbReference type="InterPro" id="IPR002059">
    <property type="entry name" value="CSP_DNA-bd"/>
</dbReference>
<evidence type="ECO:0000256" key="3">
    <source>
        <dbReference type="RuleBase" id="RU000408"/>
    </source>
</evidence>
<feature type="domain" description="CSD" evidence="4">
    <location>
        <begin position="1"/>
        <end position="65"/>
    </location>
</feature>
<dbReference type="InterPro" id="IPR050181">
    <property type="entry name" value="Cold_shock_domain"/>
</dbReference>
<evidence type="ECO:0000259" key="4">
    <source>
        <dbReference type="PROSITE" id="PS51857"/>
    </source>
</evidence>
<keyword evidence="2" id="KW-0963">Cytoplasm</keyword>
<protein>
    <submittedName>
        <fullName evidence="5">Cold-shock protein</fullName>
    </submittedName>
</protein>
<dbReference type="Proteomes" id="UP001461341">
    <property type="component" value="Chromosome"/>
</dbReference>
<dbReference type="PROSITE" id="PS00352">
    <property type="entry name" value="CSD_1"/>
    <property type="match status" value="1"/>
</dbReference>
<evidence type="ECO:0000256" key="2">
    <source>
        <dbReference type="ARBA" id="ARBA00022490"/>
    </source>
</evidence>
<dbReference type="PANTHER" id="PTHR11544">
    <property type="entry name" value="COLD SHOCK DOMAIN CONTAINING PROTEINS"/>
    <property type="match status" value="1"/>
</dbReference>
<dbReference type="InterPro" id="IPR012156">
    <property type="entry name" value="Cold_shock_CspA"/>
</dbReference>
<dbReference type="Gene3D" id="2.40.50.140">
    <property type="entry name" value="Nucleic acid-binding proteins"/>
    <property type="match status" value="1"/>
</dbReference>
<name>A0ABZ2YAI1_9BACT</name>
<evidence type="ECO:0000256" key="1">
    <source>
        <dbReference type="ARBA" id="ARBA00004496"/>
    </source>
</evidence>
<sequence>MAQGTVKWFNAQKGYGFIESSEGGDVFVHYSAVEGDGFKTLIDGERVEFEVEQRAKGPQAVHVRRLG</sequence>
<dbReference type="InterPro" id="IPR011129">
    <property type="entry name" value="CSD"/>
</dbReference>
<organism evidence="5 6">
    <name type="scientific">Thermatribacter velox</name>
    <dbReference type="NCBI Taxonomy" id="3039681"/>
    <lineage>
        <taxon>Bacteria</taxon>
        <taxon>Pseudomonadati</taxon>
        <taxon>Atribacterota</taxon>
        <taxon>Atribacteria</taxon>
        <taxon>Atribacterales</taxon>
        <taxon>Thermatribacteraceae</taxon>
        <taxon>Thermatribacter</taxon>
    </lineage>
</organism>
<gene>
    <name evidence="5" type="ORF">QBE54_10605</name>
</gene>
<dbReference type="PROSITE" id="PS51857">
    <property type="entry name" value="CSD_2"/>
    <property type="match status" value="1"/>
</dbReference>
<dbReference type="Pfam" id="PF00313">
    <property type="entry name" value="CSD"/>
    <property type="match status" value="1"/>
</dbReference>
<evidence type="ECO:0000313" key="5">
    <source>
        <dbReference type="EMBL" id="WZL76019.1"/>
    </source>
</evidence>
<reference evidence="5 6" key="1">
    <citation type="submission" date="2023-03" db="EMBL/GenBank/DDBJ databases">
        <title>Novel Species.</title>
        <authorList>
            <person name="Ma S."/>
        </authorList>
    </citation>
    <scope>NUCLEOTIDE SEQUENCE [LARGE SCALE GENOMIC DNA]</scope>
    <source>
        <strain evidence="5 6">B11</strain>
    </source>
</reference>
<dbReference type="SUPFAM" id="SSF50249">
    <property type="entry name" value="Nucleic acid-binding proteins"/>
    <property type="match status" value="1"/>
</dbReference>
<evidence type="ECO:0000313" key="6">
    <source>
        <dbReference type="Proteomes" id="UP001461341"/>
    </source>
</evidence>
<keyword evidence="6" id="KW-1185">Reference proteome</keyword>
<accession>A0ABZ2YAI1</accession>
<dbReference type="CDD" id="cd04458">
    <property type="entry name" value="CSP_CDS"/>
    <property type="match status" value="1"/>
</dbReference>
<dbReference type="InterPro" id="IPR019844">
    <property type="entry name" value="CSD_CS"/>
</dbReference>
<dbReference type="InterPro" id="IPR012340">
    <property type="entry name" value="NA-bd_OB-fold"/>
</dbReference>
<dbReference type="SMART" id="SM00357">
    <property type="entry name" value="CSP"/>
    <property type="match status" value="1"/>
</dbReference>